<accession>A0ABV8H6B5</accession>
<dbReference type="SUPFAM" id="SSF53448">
    <property type="entry name" value="Nucleotide-diphospho-sugar transferases"/>
    <property type="match status" value="1"/>
</dbReference>
<dbReference type="EMBL" id="JBHSAS010000006">
    <property type="protein sequence ID" value="MFC4027480.1"/>
    <property type="molecule type" value="Genomic_DNA"/>
</dbReference>
<dbReference type="RefSeq" id="WP_290234063.1">
    <property type="nucleotide sequence ID" value="NZ_JAUFPZ010000002.1"/>
</dbReference>
<evidence type="ECO:0000313" key="2">
    <source>
        <dbReference type="EMBL" id="MFC4027480.1"/>
    </source>
</evidence>
<feature type="domain" description="Glycosyltransferase 2-like" evidence="1">
    <location>
        <begin position="6"/>
        <end position="137"/>
    </location>
</feature>
<proteinExistence type="predicted"/>
<protein>
    <submittedName>
        <fullName evidence="2">Glycosyltransferase family 2 protein</fullName>
    </submittedName>
</protein>
<dbReference type="Pfam" id="PF00535">
    <property type="entry name" value="Glycos_transf_2"/>
    <property type="match status" value="1"/>
</dbReference>
<gene>
    <name evidence="2" type="ORF">ACFOS1_08695</name>
</gene>
<dbReference type="Proteomes" id="UP001595793">
    <property type="component" value="Unassembled WGS sequence"/>
</dbReference>
<dbReference type="InterPro" id="IPR029044">
    <property type="entry name" value="Nucleotide-diphossugar_trans"/>
</dbReference>
<dbReference type="PANTHER" id="PTHR22916">
    <property type="entry name" value="GLYCOSYLTRANSFERASE"/>
    <property type="match status" value="1"/>
</dbReference>
<dbReference type="Gene3D" id="3.90.550.10">
    <property type="entry name" value="Spore Coat Polysaccharide Biosynthesis Protein SpsA, Chain A"/>
    <property type="match status" value="1"/>
</dbReference>
<keyword evidence="3" id="KW-1185">Reference proteome</keyword>
<dbReference type="InterPro" id="IPR001173">
    <property type="entry name" value="Glyco_trans_2-like"/>
</dbReference>
<organism evidence="2 3">
    <name type="scientific">Zunongwangia endophytica</name>
    <dbReference type="NCBI Taxonomy" id="1808945"/>
    <lineage>
        <taxon>Bacteria</taxon>
        <taxon>Pseudomonadati</taxon>
        <taxon>Bacteroidota</taxon>
        <taxon>Flavobacteriia</taxon>
        <taxon>Flavobacteriales</taxon>
        <taxon>Flavobacteriaceae</taxon>
        <taxon>Zunongwangia</taxon>
    </lineage>
</organism>
<reference evidence="3" key="1">
    <citation type="journal article" date="2019" name="Int. J. Syst. Evol. Microbiol.">
        <title>The Global Catalogue of Microorganisms (GCM) 10K type strain sequencing project: providing services to taxonomists for standard genome sequencing and annotation.</title>
        <authorList>
            <consortium name="The Broad Institute Genomics Platform"/>
            <consortium name="The Broad Institute Genome Sequencing Center for Infectious Disease"/>
            <person name="Wu L."/>
            <person name="Ma J."/>
        </authorList>
    </citation>
    <scope>NUCLEOTIDE SEQUENCE [LARGE SCALE GENOMIC DNA]</scope>
    <source>
        <strain evidence="3">CECT 9128</strain>
    </source>
</reference>
<dbReference type="PANTHER" id="PTHR22916:SF3">
    <property type="entry name" value="UDP-GLCNAC:BETAGAL BETA-1,3-N-ACETYLGLUCOSAMINYLTRANSFERASE-LIKE PROTEIN 1"/>
    <property type="match status" value="1"/>
</dbReference>
<evidence type="ECO:0000313" key="3">
    <source>
        <dbReference type="Proteomes" id="UP001595793"/>
    </source>
</evidence>
<name>A0ABV8H6B5_9FLAO</name>
<comment type="caution">
    <text evidence="2">The sequence shown here is derived from an EMBL/GenBank/DDBJ whole genome shotgun (WGS) entry which is preliminary data.</text>
</comment>
<sequence length="291" mass="34405">MSCLVSICIPTYNGGVYLQEALDSILQQNFRDFEIIISDDQSKDETLKIANKFKEAVDFPVKIYNHNPNGIGANWNNCLEKAKGKYIKFLFQDDILYSTCISDMTKFLEDNKDISLVASKRDFIVESNLNKDLKKWIQTYGNLQCQFKNLSQTLVLDKKVFRSDFFLQSPLNKIGEPSVVMFRNDILKKVGYFREDLKQILDYEFYYRILKKQQIAILNKKLVAFRIHDDQATNINRSSKINDYKIYNEILYKEYFWLLNKDYQKKYFLEFHPFAPIVKYAIKLKNKVLKA</sequence>
<evidence type="ECO:0000259" key="1">
    <source>
        <dbReference type="Pfam" id="PF00535"/>
    </source>
</evidence>